<dbReference type="PANTHER" id="PTHR12100">
    <property type="entry name" value="SEC10"/>
    <property type="match status" value="1"/>
</dbReference>
<proteinExistence type="predicted"/>
<dbReference type="GO" id="GO:0000145">
    <property type="term" value="C:exocyst"/>
    <property type="evidence" value="ECO:0007669"/>
    <property type="project" value="TreeGrafter"/>
</dbReference>
<dbReference type="InterPro" id="IPR048627">
    <property type="entry name" value="Sec10_HB"/>
</dbReference>
<feature type="domain" description="F-box" evidence="2">
    <location>
        <begin position="29"/>
        <end position="75"/>
    </location>
</feature>
<dbReference type="Proteomes" id="UP000807306">
    <property type="component" value="Unassembled WGS sequence"/>
</dbReference>
<reference evidence="3" key="1">
    <citation type="submission" date="2020-11" db="EMBL/GenBank/DDBJ databases">
        <authorList>
            <consortium name="DOE Joint Genome Institute"/>
            <person name="Ahrendt S."/>
            <person name="Riley R."/>
            <person name="Andreopoulos W."/>
            <person name="Labutti K."/>
            <person name="Pangilinan J."/>
            <person name="Ruiz-Duenas F.J."/>
            <person name="Barrasa J.M."/>
            <person name="Sanchez-Garcia M."/>
            <person name="Camarero S."/>
            <person name="Miyauchi S."/>
            <person name="Serrano A."/>
            <person name="Linde D."/>
            <person name="Babiker R."/>
            <person name="Drula E."/>
            <person name="Ayuso-Fernandez I."/>
            <person name="Pacheco R."/>
            <person name="Padilla G."/>
            <person name="Ferreira P."/>
            <person name="Barriuso J."/>
            <person name="Kellner H."/>
            <person name="Castanera R."/>
            <person name="Alfaro M."/>
            <person name="Ramirez L."/>
            <person name="Pisabarro A.G."/>
            <person name="Kuo A."/>
            <person name="Tritt A."/>
            <person name="Lipzen A."/>
            <person name="He G."/>
            <person name="Yan M."/>
            <person name="Ng V."/>
            <person name="Cullen D."/>
            <person name="Martin F."/>
            <person name="Rosso M.-N."/>
            <person name="Henrissat B."/>
            <person name="Hibbett D."/>
            <person name="Martinez A.T."/>
            <person name="Grigoriev I.V."/>
        </authorList>
    </citation>
    <scope>NUCLEOTIDE SEQUENCE</scope>
    <source>
        <strain evidence="3">CBS 506.95</strain>
    </source>
</reference>
<gene>
    <name evidence="3" type="ORF">CPB83DRAFT_868478</name>
</gene>
<protein>
    <submittedName>
        <fullName evidence="3">F-box protein pof6</fullName>
    </submittedName>
</protein>
<dbReference type="OrthoDB" id="5554140at2759"/>
<dbReference type="EMBL" id="MU157839">
    <property type="protein sequence ID" value="KAF9530496.1"/>
    <property type="molecule type" value="Genomic_DNA"/>
</dbReference>
<evidence type="ECO:0000313" key="4">
    <source>
        <dbReference type="Proteomes" id="UP000807306"/>
    </source>
</evidence>
<dbReference type="GO" id="GO:0006893">
    <property type="term" value="P:Golgi to plasma membrane transport"/>
    <property type="evidence" value="ECO:0007669"/>
    <property type="project" value="TreeGrafter"/>
</dbReference>
<evidence type="ECO:0000313" key="3">
    <source>
        <dbReference type="EMBL" id="KAF9530496.1"/>
    </source>
</evidence>
<keyword evidence="4" id="KW-1185">Reference proteome</keyword>
<comment type="caution">
    <text evidence="3">The sequence shown here is derived from an EMBL/GenBank/DDBJ whole genome shotgun (WGS) entry which is preliminary data.</text>
</comment>
<evidence type="ECO:0000256" key="1">
    <source>
        <dbReference type="SAM" id="MobiDB-lite"/>
    </source>
</evidence>
<dbReference type="AlphaFoldDB" id="A0A9P6EK03"/>
<dbReference type="InterPro" id="IPR009976">
    <property type="entry name" value="Sec10-like"/>
</dbReference>
<dbReference type="Pfam" id="PF07393">
    <property type="entry name" value="Sec10_HB"/>
    <property type="match status" value="1"/>
</dbReference>
<dbReference type="GO" id="GO:0006887">
    <property type="term" value="P:exocytosis"/>
    <property type="evidence" value="ECO:0007669"/>
    <property type="project" value="TreeGrafter"/>
</dbReference>
<dbReference type="PANTHER" id="PTHR12100:SF1">
    <property type="entry name" value="RECYCLIN-1"/>
    <property type="match status" value="1"/>
</dbReference>
<dbReference type="InterPro" id="IPR036047">
    <property type="entry name" value="F-box-like_dom_sf"/>
</dbReference>
<accession>A0A9P6EK03</accession>
<evidence type="ECO:0000259" key="2">
    <source>
        <dbReference type="PROSITE" id="PS50181"/>
    </source>
</evidence>
<sequence length="924" mass="103642">MDRFATLEPVKLYPGGSKSGLHAAPLAIQKLIGRLPAELHLFVIANLPIPDIPAYARTSRALAAFVREDSGWEKRWHILGVDKDPMFRMALDELERKVHDQVNISRAAAPPTITVDDDFGDFADGDILSQPPADEMGDFVGAFKNANLNTTPKYPTIPAPSTAKDSFRTKFIRAFTLLRPLTILLSSPPHVFLSELSMKIGPSLFREAKALRLLSFFLSSPIKPVRRWESLYSSLRTAMDRYDSNLLAVFDAADGNGDETAMREAAESSWQIWDSASGDWEMGKVWAEKREIFYQQGAWRALDNFTKESQLDFRAMDEFMDAMAAAIYEHGARAVRVFPPASHVIIQFSDRLANEVVGDYITTLLTHAREISIATYLKSAAASFREAWRIVEAIIDVAKQRPDSDISKPNAEDVIYQMFEQNMDEYLDEEVESVKRSFDQICQTWDKDVTSPSMHMTTTTQFLSSQNPALVKRNVLASFTNLLLLPVTIVPKTVGAVGGAIMTGGSAAVQGIAMLNPQRWSGGNMPIHNRKTARYSSSLDHNGAALFEVEEDEEDDLEGPMTNGERLNQKPSEPFTSEATQTAIRSDTDTSTQLDLLLSLDVALELIHADREALKRVESFAGYPGHYGHRVRDTIEEIFILMLHALGDRHVAKGFTQATDRMQKYRPSEHSEMSNVAPLVQFFELVHLGDTIQSMVQVYFDKELAQHIDKTDFLNVVVREKKRFENSLDDSVALGLNAGTEVLMNQVEHIIITLTKAREYYPAEDTPLELGPTKGCLEAIGCLEVHCKLLKGSTSKEVLEVFYQEIGLRLIGILQKHLKRQIISLSGGFQVIADLNAYNTFITSLKIPAISADFANLKMLGHVYVVEDAKDLAQIVRDVTRYGGAYRPEDVYEFIQRRSDWKKIEKIVDKTMYNLSFKEDCVIC</sequence>
<feature type="compositionally biased region" description="Polar residues" evidence="1">
    <location>
        <begin position="565"/>
        <end position="585"/>
    </location>
</feature>
<organism evidence="3 4">
    <name type="scientific">Crepidotus variabilis</name>
    <dbReference type="NCBI Taxonomy" id="179855"/>
    <lineage>
        <taxon>Eukaryota</taxon>
        <taxon>Fungi</taxon>
        <taxon>Dikarya</taxon>
        <taxon>Basidiomycota</taxon>
        <taxon>Agaricomycotina</taxon>
        <taxon>Agaricomycetes</taxon>
        <taxon>Agaricomycetidae</taxon>
        <taxon>Agaricales</taxon>
        <taxon>Agaricineae</taxon>
        <taxon>Crepidotaceae</taxon>
        <taxon>Crepidotus</taxon>
    </lineage>
</organism>
<name>A0A9P6EK03_9AGAR</name>
<feature type="region of interest" description="Disordered" evidence="1">
    <location>
        <begin position="551"/>
        <end position="588"/>
    </location>
</feature>
<dbReference type="PROSITE" id="PS50181">
    <property type="entry name" value="FBOX"/>
    <property type="match status" value="1"/>
</dbReference>
<dbReference type="InterPro" id="IPR001810">
    <property type="entry name" value="F-box_dom"/>
</dbReference>
<dbReference type="SUPFAM" id="SSF81383">
    <property type="entry name" value="F-box domain"/>
    <property type="match status" value="1"/>
</dbReference>